<keyword evidence="4" id="KW-0804">Transcription</keyword>
<dbReference type="GO" id="GO:0003700">
    <property type="term" value="F:DNA-binding transcription factor activity"/>
    <property type="evidence" value="ECO:0007669"/>
    <property type="project" value="InterPro"/>
</dbReference>
<dbReference type="GO" id="GO:0003677">
    <property type="term" value="F:DNA binding"/>
    <property type="evidence" value="ECO:0007669"/>
    <property type="project" value="UniProtKB-KW"/>
</dbReference>
<dbReference type="InterPro" id="IPR036388">
    <property type="entry name" value="WH-like_DNA-bd_sf"/>
</dbReference>
<dbReference type="PROSITE" id="PS50931">
    <property type="entry name" value="HTH_LYSR"/>
    <property type="match status" value="1"/>
</dbReference>
<dbReference type="FunFam" id="1.10.10.10:FF:000001">
    <property type="entry name" value="LysR family transcriptional regulator"/>
    <property type="match status" value="1"/>
</dbReference>
<keyword evidence="2" id="KW-0805">Transcription regulation</keyword>
<dbReference type="Gene3D" id="3.40.190.290">
    <property type="match status" value="1"/>
</dbReference>
<organism evidence="6 7">
    <name type="scientific">Pollutimonas harenae</name>
    <dbReference type="NCBI Taxonomy" id="657015"/>
    <lineage>
        <taxon>Bacteria</taxon>
        <taxon>Pseudomonadati</taxon>
        <taxon>Pseudomonadota</taxon>
        <taxon>Betaproteobacteria</taxon>
        <taxon>Burkholderiales</taxon>
        <taxon>Alcaligenaceae</taxon>
        <taxon>Pollutimonas</taxon>
    </lineage>
</organism>
<sequence length="304" mass="34351">MNANTLYANDLILFAHIVEAGSFTGASEHTGLPKSTLSRRLTDLENELGERLLQRSTRRLVLTEFGERMLEYARRLQEETEAASALAQHRQITPQGTLRISLPPEFYEFSFVNVLTEFSQEYPDVRLELDLSPRRVDLIAERFDAAIRAATHLPDDNTLVARRITTLQNCLYASPEYLRSNGEPTCPADLLDHVGLVLVTSAGEQQQWRLSRGDERWEGLPLRKLSANSLGLQQALSARGLGIVGLSEGFAEKFVSQGELRRILPDWKLPPTTIWCVTPGRRLLPQRTIAFIDTLKRVLFEKRA</sequence>
<dbReference type="SUPFAM" id="SSF53850">
    <property type="entry name" value="Periplasmic binding protein-like II"/>
    <property type="match status" value="1"/>
</dbReference>
<name>A0A853H678_9BURK</name>
<dbReference type="Pfam" id="PF00126">
    <property type="entry name" value="HTH_1"/>
    <property type="match status" value="1"/>
</dbReference>
<dbReference type="Proteomes" id="UP000554144">
    <property type="component" value="Unassembled WGS sequence"/>
</dbReference>
<dbReference type="PANTHER" id="PTHR30537:SF5">
    <property type="entry name" value="HTH-TYPE TRANSCRIPTIONAL ACTIVATOR TTDR-RELATED"/>
    <property type="match status" value="1"/>
</dbReference>
<reference evidence="6 7" key="1">
    <citation type="submission" date="2020-07" db="EMBL/GenBank/DDBJ databases">
        <title>Taxonomic revisions and descriptions of new bacterial species based on genomic comparisons in the high-G+C-content subgroup of the family Alcaligenaceae.</title>
        <authorList>
            <person name="Szabo A."/>
            <person name="Felfoldi T."/>
        </authorList>
    </citation>
    <scope>NUCLEOTIDE SEQUENCE [LARGE SCALE GENOMIC DNA]</scope>
    <source>
        <strain evidence="6 7">DSM 25667</strain>
    </source>
</reference>
<dbReference type="OrthoDB" id="116299at2"/>
<dbReference type="InterPro" id="IPR058163">
    <property type="entry name" value="LysR-type_TF_proteobact-type"/>
</dbReference>
<feature type="domain" description="HTH lysR-type" evidence="5">
    <location>
        <begin position="6"/>
        <end position="63"/>
    </location>
</feature>
<dbReference type="Pfam" id="PF03466">
    <property type="entry name" value="LysR_substrate"/>
    <property type="match status" value="1"/>
</dbReference>
<evidence type="ECO:0000313" key="6">
    <source>
        <dbReference type="EMBL" id="NYT86023.1"/>
    </source>
</evidence>
<dbReference type="SUPFAM" id="SSF46785">
    <property type="entry name" value="Winged helix' DNA-binding domain"/>
    <property type="match status" value="1"/>
</dbReference>
<dbReference type="InterPro" id="IPR036390">
    <property type="entry name" value="WH_DNA-bd_sf"/>
</dbReference>
<comment type="similarity">
    <text evidence="1">Belongs to the LysR transcriptional regulatory family.</text>
</comment>
<keyword evidence="3" id="KW-0238">DNA-binding</keyword>
<accession>A0A853H678</accession>
<protein>
    <submittedName>
        <fullName evidence="6">LysR family transcriptional regulator</fullName>
    </submittedName>
</protein>
<dbReference type="Gene3D" id="1.10.10.10">
    <property type="entry name" value="Winged helix-like DNA-binding domain superfamily/Winged helix DNA-binding domain"/>
    <property type="match status" value="1"/>
</dbReference>
<evidence type="ECO:0000256" key="3">
    <source>
        <dbReference type="ARBA" id="ARBA00023125"/>
    </source>
</evidence>
<proteinExistence type="inferred from homology"/>
<evidence type="ECO:0000313" key="7">
    <source>
        <dbReference type="Proteomes" id="UP000554144"/>
    </source>
</evidence>
<dbReference type="AlphaFoldDB" id="A0A853H678"/>
<gene>
    <name evidence="6" type="ORF">H0A62_10450</name>
</gene>
<keyword evidence="7" id="KW-1185">Reference proteome</keyword>
<evidence type="ECO:0000256" key="4">
    <source>
        <dbReference type="ARBA" id="ARBA00023163"/>
    </source>
</evidence>
<comment type="caution">
    <text evidence="6">The sequence shown here is derived from an EMBL/GenBank/DDBJ whole genome shotgun (WGS) entry which is preliminary data.</text>
</comment>
<dbReference type="PANTHER" id="PTHR30537">
    <property type="entry name" value="HTH-TYPE TRANSCRIPTIONAL REGULATOR"/>
    <property type="match status" value="1"/>
</dbReference>
<dbReference type="InterPro" id="IPR000847">
    <property type="entry name" value="LysR_HTH_N"/>
</dbReference>
<evidence type="ECO:0000259" key="5">
    <source>
        <dbReference type="PROSITE" id="PS50931"/>
    </source>
</evidence>
<dbReference type="EMBL" id="JACCEV010000002">
    <property type="protein sequence ID" value="NYT86023.1"/>
    <property type="molecule type" value="Genomic_DNA"/>
</dbReference>
<dbReference type="RefSeq" id="WP_130039563.1">
    <property type="nucleotide sequence ID" value="NZ_JACCEV010000002.1"/>
</dbReference>
<evidence type="ECO:0000256" key="2">
    <source>
        <dbReference type="ARBA" id="ARBA00023015"/>
    </source>
</evidence>
<dbReference type="InterPro" id="IPR005119">
    <property type="entry name" value="LysR_subst-bd"/>
</dbReference>
<evidence type="ECO:0000256" key="1">
    <source>
        <dbReference type="ARBA" id="ARBA00009437"/>
    </source>
</evidence>
<dbReference type="CDD" id="cd08422">
    <property type="entry name" value="PBP2_CrgA_like"/>
    <property type="match status" value="1"/>
</dbReference>